<keyword evidence="1 8" id="KW-0963">Cytoplasm</keyword>
<keyword evidence="3 8" id="KW-0547">Nucleotide-binding</keyword>
<comment type="subunit">
    <text evidence="8">Monomer.</text>
</comment>
<dbReference type="GO" id="GO:0002161">
    <property type="term" value="F:aminoacyl-tRNA deacylase activity"/>
    <property type="evidence" value="ECO:0007669"/>
    <property type="project" value="InterPro"/>
</dbReference>
<gene>
    <name evidence="8" type="primary">valS</name>
    <name evidence="12" type="ORF">P618_200272</name>
</gene>
<dbReference type="GO" id="GO:0005524">
    <property type="term" value="F:ATP binding"/>
    <property type="evidence" value="ECO:0007669"/>
    <property type="project" value="UniProtKB-UniRule"/>
</dbReference>
<dbReference type="InterPro" id="IPR001412">
    <property type="entry name" value="aa-tRNA-synth_I_CS"/>
</dbReference>
<evidence type="ECO:0000256" key="7">
    <source>
        <dbReference type="ARBA" id="ARBA00047552"/>
    </source>
</evidence>
<dbReference type="eggNOG" id="COG0525">
    <property type="taxonomic scope" value="Bacteria"/>
</dbReference>
<evidence type="ECO:0000259" key="9">
    <source>
        <dbReference type="Pfam" id="PF00133"/>
    </source>
</evidence>
<dbReference type="PROSITE" id="PS00178">
    <property type="entry name" value="AA_TRNA_LIGASE_I"/>
    <property type="match status" value="1"/>
</dbReference>
<name>W6TF14_HOLOB</name>
<evidence type="ECO:0000256" key="2">
    <source>
        <dbReference type="ARBA" id="ARBA00022598"/>
    </source>
</evidence>
<feature type="domain" description="Aminoacyl-tRNA synthetase class Ia" evidence="9">
    <location>
        <begin position="22"/>
        <end position="556"/>
    </location>
</feature>
<dbReference type="FunFam" id="3.40.50.620:FF:000020">
    <property type="entry name" value="Valine--tRNA ligase, mitochondrial"/>
    <property type="match status" value="1"/>
</dbReference>
<feature type="short sequence motif" description="'HIGH' region" evidence="8">
    <location>
        <begin position="43"/>
        <end position="53"/>
    </location>
</feature>
<comment type="domain">
    <text evidence="8">ValRS has two distinct active sites: one for aminoacylation and one for editing. The misactivated threonine is translocated from the active site to the editing site.</text>
</comment>
<reference evidence="12 13" key="1">
    <citation type="journal article" date="2014" name="FEMS Microbiol. Lett.">
        <title>Draft genome sequences of three Holospora species (Holospora obtusa, Holospora undulata, and Holospora elegans), endonuclear symbiotic bacteria of the ciliate Paramecium caudatum.</title>
        <authorList>
            <person name="Dohra H."/>
            <person name="Tanaka K."/>
            <person name="Suzuki T."/>
            <person name="Fujishima M."/>
            <person name="Suzuki H."/>
        </authorList>
    </citation>
    <scope>NUCLEOTIDE SEQUENCE [LARGE SCALE GENOMIC DNA]</scope>
    <source>
        <strain evidence="12 13">F1</strain>
    </source>
</reference>
<accession>W6TF14</accession>
<dbReference type="Pfam" id="PF10458">
    <property type="entry name" value="Val_tRNA-synt_C"/>
    <property type="match status" value="1"/>
</dbReference>
<dbReference type="EMBL" id="AWTR02000036">
    <property type="protein sequence ID" value="ETZ07536.1"/>
    <property type="molecule type" value="Genomic_DNA"/>
</dbReference>
<dbReference type="NCBIfam" id="TIGR00422">
    <property type="entry name" value="valS"/>
    <property type="match status" value="1"/>
</dbReference>
<dbReference type="Gene3D" id="3.90.740.10">
    <property type="entry name" value="Valyl/Leucyl/Isoleucyl-tRNA synthetase, editing domain"/>
    <property type="match status" value="1"/>
</dbReference>
<evidence type="ECO:0000256" key="4">
    <source>
        <dbReference type="ARBA" id="ARBA00022840"/>
    </source>
</evidence>
<dbReference type="Pfam" id="PF00133">
    <property type="entry name" value="tRNA-synt_1"/>
    <property type="match status" value="1"/>
</dbReference>
<comment type="subcellular location">
    <subcellularLocation>
        <location evidence="8">Cytoplasm</location>
    </subcellularLocation>
</comment>
<dbReference type="PANTHER" id="PTHR11946:SF93">
    <property type="entry name" value="VALINE--TRNA LIGASE, CHLOROPLASTIC_MITOCHONDRIAL 2"/>
    <property type="match status" value="1"/>
</dbReference>
<dbReference type="STRING" id="1399147.P618_200272"/>
<evidence type="ECO:0000259" key="11">
    <source>
        <dbReference type="Pfam" id="PF10458"/>
    </source>
</evidence>
<dbReference type="Proteomes" id="UP000019112">
    <property type="component" value="Unassembled WGS sequence"/>
</dbReference>
<protein>
    <recommendedName>
        <fullName evidence="8">Valine--tRNA ligase</fullName>
        <ecNumber evidence="8">6.1.1.9</ecNumber>
    </recommendedName>
    <alternativeName>
        <fullName evidence="8">Valyl-tRNA synthetase</fullName>
        <shortName evidence="8">ValRS</shortName>
    </alternativeName>
</protein>
<comment type="function">
    <text evidence="8">Catalyzes the attachment of valine to tRNA(Val). As ValRS can inadvertently accommodate and process structurally similar amino acids such as threonine, to avoid such errors, it has a 'posttransfer' editing activity that hydrolyzes mischarged Thr-tRNA(Val) in a tRNA-dependent manner.</text>
</comment>
<dbReference type="CDD" id="cd07962">
    <property type="entry name" value="Anticodon_Ia_Val"/>
    <property type="match status" value="1"/>
</dbReference>
<dbReference type="InterPro" id="IPR013155">
    <property type="entry name" value="M/V/L/I-tRNA-synth_anticd-bd"/>
</dbReference>
<keyword evidence="6 8" id="KW-0030">Aminoacyl-tRNA synthetase</keyword>
<dbReference type="SUPFAM" id="SSF47323">
    <property type="entry name" value="Anticodon-binding domain of a subclass of class I aminoacyl-tRNA synthetases"/>
    <property type="match status" value="1"/>
</dbReference>
<dbReference type="PRINTS" id="PR00986">
    <property type="entry name" value="TRNASYNTHVAL"/>
</dbReference>
<dbReference type="InterPro" id="IPR019499">
    <property type="entry name" value="Val-tRNA_synth_tRNA-bd"/>
</dbReference>
<dbReference type="Pfam" id="PF08264">
    <property type="entry name" value="Anticodon_1"/>
    <property type="match status" value="1"/>
</dbReference>
<keyword evidence="4 8" id="KW-0067">ATP-binding</keyword>
<dbReference type="SUPFAM" id="SSF46589">
    <property type="entry name" value="tRNA-binding arm"/>
    <property type="match status" value="1"/>
</dbReference>
<evidence type="ECO:0000259" key="10">
    <source>
        <dbReference type="Pfam" id="PF08264"/>
    </source>
</evidence>
<evidence type="ECO:0000256" key="1">
    <source>
        <dbReference type="ARBA" id="ARBA00022490"/>
    </source>
</evidence>
<organism evidence="12 13">
    <name type="scientific">Holospora obtusa F1</name>
    <dbReference type="NCBI Taxonomy" id="1399147"/>
    <lineage>
        <taxon>Bacteria</taxon>
        <taxon>Pseudomonadati</taxon>
        <taxon>Pseudomonadota</taxon>
        <taxon>Alphaproteobacteria</taxon>
        <taxon>Holosporales</taxon>
        <taxon>Holosporaceae</taxon>
        <taxon>Holospora</taxon>
    </lineage>
</organism>
<keyword evidence="8" id="KW-0175">Coiled coil</keyword>
<evidence type="ECO:0000256" key="3">
    <source>
        <dbReference type="ARBA" id="ARBA00022741"/>
    </source>
</evidence>
<dbReference type="InterPro" id="IPR010978">
    <property type="entry name" value="tRNA-bd_arm"/>
</dbReference>
<keyword evidence="2 8" id="KW-0436">Ligase</keyword>
<dbReference type="SUPFAM" id="SSF52374">
    <property type="entry name" value="Nucleotidylyl transferase"/>
    <property type="match status" value="1"/>
</dbReference>
<dbReference type="InterPro" id="IPR037118">
    <property type="entry name" value="Val-tRNA_synth_C_sf"/>
</dbReference>
<dbReference type="InterPro" id="IPR009008">
    <property type="entry name" value="Val/Leu/Ile-tRNA-synth_edit"/>
</dbReference>
<evidence type="ECO:0000313" key="12">
    <source>
        <dbReference type="EMBL" id="ETZ07536.1"/>
    </source>
</evidence>
<dbReference type="InterPro" id="IPR033705">
    <property type="entry name" value="Anticodon_Ia_Val"/>
</dbReference>
<proteinExistence type="inferred from homology"/>
<comment type="similarity">
    <text evidence="8">Belongs to the class-I aminoacyl-tRNA synthetase family. ValS type 1 subfamily.</text>
</comment>
<dbReference type="PANTHER" id="PTHR11946">
    <property type="entry name" value="VALYL-TRNA SYNTHETASES"/>
    <property type="match status" value="1"/>
</dbReference>
<feature type="domain" description="Valyl-tRNA synthetase tRNA-binding arm" evidence="11">
    <location>
        <begin position="805"/>
        <end position="869"/>
    </location>
</feature>
<comment type="caution">
    <text evidence="12">The sequence shown here is derived from an EMBL/GenBank/DDBJ whole genome shotgun (WGS) entry which is preliminary data.</text>
</comment>
<evidence type="ECO:0000256" key="8">
    <source>
        <dbReference type="HAMAP-Rule" id="MF_02004"/>
    </source>
</evidence>
<dbReference type="EC" id="6.1.1.9" evidence="8"/>
<dbReference type="GO" id="GO:0004832">
    <property type="term" value="F:valine-tRNA ligase activity"/>
    <property type="evidence" value="ECO:0007669"/>
    <property type="project" value="UniProtKB-UniRule"/>
</dbReference>
<dbReference type="RefSeq" id="WP_021827704.1">
    <property type="nucleotide sequence ID" value="NZ_AWTR02000036.1"/>
</dbReference>
<feature type="short sequence motif" description="'KMSKS' region" evidence="8">
    <location>
        <begin position="524"/>
        <end position="528"/>
    </location>
</feature>
<dbReference type="SUPFAM" id="SSF50677">
    <property type="entry name" value="ValRS/IleRS/LeuRS editing domain"/>
    <property type="match status" value="1"/>
</dbReference>
<dbReference type="GO" id="GO:0006438">
    <property type="term" value="P:valyl-tRNA aminoacylation"/>
    <property type="evidence" value="ECO:0007669"/>
    <property type="project" value="UniProtKB-UniRule"/>
</dbReference>
<feature type="coiled-coil region" evidence="8">
    <location>
        <begin position="796"/>
        <end position="834"/>
    </location>
</feature>
<dbReference type="AlphaFoldDB" id="W6TF14"/>
<sequence>MNIPYRFCEIEQDEYLKQRWWAHFRYDENDGTKESYTIIMPPPNVTGALHLGHALSSTQQDILIRFHKSLGKNVLWLPGTDHAGIATQMMVEKALEKEGKTRKSLGREIFLQYMWKWKEEHEERILHQMKRMGFAADWERLTFTLDQGVSYATKEAFIRLYKKNKIYKAKRLVSWDPALRTALSDLEVENVQETGTLWTISYDVEGGEKIHVATTRPETLLGDTAIAVHPKDERYTHYIGKKACVPLVSRWIPIIADEAIDIEKGTGAVKITPAHDFLDFSIAQRHCLPYIDLLDDAGCLNTNAPKEFQGLDSVSARRLIVDRLGENLISQSLIQHSVPYSQRSGVIVEPRLTEQWFLDTTEMAQKALEIVKSGVCQFFPKDWEKTYEEWLVHIQPWCISRQLWWGHQIPVWYDQEGNIFVAHTQQEAELLFKAQGGSGTLTQEEDVLDTWFSSGIWPFSTLGWPKKDASLFQTCYPTSVLVTGFDIIFFWVARMMMLGIELTGAPAFRHIVIHPLVCDEKGKKMSKTKGNVIDPMELADQYGVDALRFALALVSTPSSYTAFGIKHVEQARNFITKLSNMGRFAELHCIQGKFDLPNEIFQDMNRWVISRITELSDGVKKALDSYNFHEAASMVYTTVWSVVCDWYLEWIKDTLKYEEDPKEARHVMGWVLNTTCIILQPFIPFTAQALWEIWNPQEISGVFQQSWPVLMTDYSSDSSIERVQELITAIRRLRAEFKISFNRCVEIHVYTQSDRKILDYHKNFIERITRTTCILHEEHPPLSSAGFSVHLSTMTVIFLLQHLVDIEKELARLKKNHQKIKMQLEEEERRLSCQEFCQKAASNVVKGVEHRCAHNREILKKIETDLFMLSQADRLT</sequence>
<keyword evidence="13" id="KW-1185">Reference proteome</keyword>
<dbReference type="NCBIfam" id="NF004349">
    <property type="entry name" value="PRK05729.1"/>
    <property type="match status" value="1"/>
</dbReference>
<comment type="domain">
    <text evidence="8">The C-terminal coiled-coil domain is crucial for aminoacylation activity.</text>
</comment>
<feature type="domain" description="Methionyl/Valyl/Leucyl/Isoleucyl-tRNA synthetase anticodon-binding" evidence="10">
    <location>
        <begin position="605"/>
        <end position="743"/>
    </location>
</feature>
<evidence type="ECO:0000256" key="6">
    <source>
        <dbReference type="ARBA" id="ARBA00023146"/>
    </source>
</evidence>
<dbReference type="InterPro" id="IPR009080">
    <property type="entry name" value="tRNAsynth_Ia_anticodon-bd"/>
</dbReference>
<dbReference type="Gene3D" id="1.10.287.380">
    <property type="entry name" value="Valyl-tRNA synthetase, C-terminal domain"/>
    <property type="match status" value="1"/>
</dbReference>
<dbReference type="HAMAP" id="MF_02004">
    <property type="entry name" value="Val_tRNA_synth_type1"/>
    <property type="match status" value="1"/>
</dbReference>
<dbReference type="Gene3D" id="3.40.50.620">
    <property type="entry name" value="HUPs"/>
    <property type="match status" value="2"/>
</dbReference>
<evidence type="ECO:0000256" key="5">
    <source>
        <dbReference type="ARBA" id="ARBA00022917"/>
    </source>
</evidence>
<dbReference type="InterPro" id="IPR002300">
    <property type="entry name" value="aa-tRNA-synth_Ia"/>
</dbReference>
<dbReference type="CDD" id="cd00817">
    <property type="entry name" value="ValRS_core"/>
    <property type="match status" value="1"/>
</dbReference>
<keyword evidence="5 8" id="KW-0648">Protein biosynthesis</keyword>
<dbReference type="Gene3D" id="1.10.730.10">
    <property type="entry name" value="Isoleucyl-tRNA Synthetase, Domain 1"/>
    <property type="match status" value="1"/>
</dbReference>
<dbReference type="InterPro" id="IPR002303">
    <property type="entry name" value="Valyl-tRNA_ligase"/>
</dbReference>
<dbReference type="OrthoDB" id="9810365at2"/>
<dbReference type="InterPro" id="IPR014729">
    <property type="entry name" value="Rossmann-like_a/b/a_fold"/>
</dbReference>
<dbReference type="GO" id="GO:0005829">
    <property type="term" value="C:cytosol"/>
    <property type="evidence" value="ECO:0007669"/>
    <property type="project" value="TreeGrafter"/>
</dbReference>
<feature type="binding site" evidence="8">
    <location>
        <position position="527"/>
    </location>
    <ligand>
        <name>ATP</name>
        <dbReference type="ChEBI" id="CHEBI:30616"/>
    </ligand>
</feature>
<evidence type="ECO:0000313" key="13">
    <source>
        <dbReference type="Proteomes" id="UP000019112"/>
    </source>
</evidence>
<comment type="catalytic activity">
    <reaction evidence="7 8">
        <text>tRNA(Val) + L-valine + ATP = L-valyl-tRNA(Val) + AMP + diphosphate</text>
        <dbReference type="Rhea" id="RHEA:10704"/>
        <dbReference type="Rhea" id="RHEA-COMP:9672"/>
        <dbReference type="Rhea" id="RHEA-COMP:9708"/>
        <dbReference type="ChEBI" id="CHEBI:30616"/>
        <dbReference type="ChEBI" id="CHEBI:33019"/>
        <dbReference type="ChEBI" id="CHEBI:57762"/>
        <dbReference type="ChEBI" id="CHEBI:78442"/>
        <dbReference type="ChEBI" id="CHEBI:78537"/>
        <dbReference type="ChEBI" id="CHEBI:456215"/>
        <dbReference type="EC" id="6.1.1.9"/>
    </reaction>
</comment>